<dbReference type="Pfam" id="PF00887">
    <property type="entry name" value="ACBP"/>
    <property type="match status" value="1"/>
</dbReference>
<reference evidence="4 5" key="3">
    <citation type="journal article" date="2015" name="Genome Announc.">
        <title>Draft Genome Sequence of the Archiascomycetous Yeast Saitoella complicata.</title>
        <authorList>
            <person name="Yamauchi K."/>
            <person name="Kondo S."/>
            <person name="Hamamoto M."/>
            <person name="Takahashi Y."/>
            <person name="Ogura Y."/>
            <person name="Hayashi T."/>
            <person name="Nishida H."/>
        </authorList>
    </citation>
    <scope>NUCLEOTIDE SEQUENCE [LARGE SCALE GENOMIC DNA]</scope>
    <source>
        <strain evidence="4 5">NRRL Y-17804</strain>
    </source>
</reference>
<dbReference type="GO" id="GO:0006631">
    <property type="term" value="P:fatty acid metabolic process"/>
    <property type="evidence" value="ECO:0007669"/>
    <property type="project" value="TreeGrafter"/>
</dbReference>
<keyword evidence="5" id="KW-1185">Reference proteome</keyword>
<evidence type="ECO:0000256" key="2">
    <source>
        <dbReference type="SAM" id="MobiDB-lite"/>
    </source>
</evidence>
<dbReference type="PANTHER" id="PTHR23310:SF133">
    <property type="entry name" value="COA BINDING PROTEIN, PUTATIVE (AFU_ORTHOLOGUE AFUA_1G12300)-RELATED"/>
    <property type="match status" value="1"/>
</dbReference>
<evidence type="ECO:0000256" key="1">
    <source>
        <dbReference type="ARBA" id="ARBA00023121"/>
    </source>
</evidence>
<feature type="region of interest" description="Disordered" evidence="2">
    <location>
        <begin position="122"/>
        <end position="143"/>
    </location>
</feature>
<evidence type="ECO:0000259" key="3">
    <source>
        <dbReference type="PROSITE" id="PS51228"/>
    </source>
</evidence>
<sequence length="317" mass="34957">MSSDSVDRCFAHALATVRRIPGGPTRPPFADRLELYGLYKQATEGDVHGLMPRPTGNSDEEASARAKWDAWAAQAGLSKNEAKRRYISKLIDNMQRYASPHPATTELISELEFVWSQIKDAPASSATTSRESSPARSPEHLRFGSSSLGQYFRHSRTHTLEGDDAGPWEEGSSRMVGRGAVRTSTSRWKEDVERALEGLRVEVTALSEELQASRAPPPPPPSSRTSPLTKISKGFLMFLSKHALFDGIVLILAWLWFQKGEAFRGLHGARLGVSTRRSNTINLMAKVSNATGEDDLHDRVTTKSVLVGDTIHIDVEH</sequence>
<dbReference type="OMA" id="YLGRARY"/>
<dbReference type="InterPro" id="IPR014352">
    <property type="entry name" value="FERM/acyl-CoA-bd_prot_sf"/>
</dbReference>
<dbReference type="SUPFAM" id="SSF47027">
    <property type="entry name" value="Acyl-CoA binding protein"/>
    <property type="match status" value="1"/>
</dbReference>
<dbReference type="InterPro" id="IPR035984">
    <property type="entry name" value="Acyl-CoA-binding_sf"/>
</dbReference>
<comment type="caution">
    <text evidence="4">The sequence shown here is derived from an EMBL/GenBank/DDBJ whole genome shotgun (WGS) entry which is preliminary data.</text>
</comment>
<dbReference type="GO" id="GO:0000062">
    <property type="term" value="F:fatty-acyl-CoA binding"/>
    <property type="evidence" value="ECO:0007669"/>
    <property type="project" value="InterPro"/>
</dbReference>
<reference evidence="4 5" key="1">
    <citation type="journal article" date="2011" name="J. Gen. Appl. Microbiol.">
        <title>Draft genome sequencing of the enigmatic yeast Saitoella complicata.</title>
        <authorList>
            <person name="Nishida H."/>
            <person name="Hamamoto M."/>
            <person name="Sugiyama J."/>
        </authorList>
    </citation>
    <scope>NUCLEOTIDE SEQUENCE [LARGE SCALE GENOMIC DNA]</scope>
    <source>
        <strain evidence="4 5">NRRL Y-17804</strain>
    </source>
</reference>
<protein>
    <recommendedName>
        <fullName evidence="3">ACB domain-containing protein</fullName>
    </recommendedName>
</protein>
<accession>A0A0E9N936</accession>
<feature type="region of interest" description="Disordered" evidence="2">
    <location>
        <begin position="158"/>
        <end position="182"/>
    </location>
</feature>
<evidence type="ECO:0000313" key="4">
    <source>
        <dbReference type="EMBL" id="GAO46323.1"/>
    </source>
</evidence>
<reference evidence="4 5" key="2">
    <citation type="journal article" date="2014" name="J. Gen. Appl. Microbiol.">
        <title>The early diverging ascomycetous budding yeast Saitoella complicata has three histone deacetylases belonging to the Clr6, Hos2, and Rpd3 lineages.</title>
        <authorList>
            <person name="Nishida H."/>
            <person name="Matsumoto T."/>
            <person name="Kondo S."/>
            <person name="Hamamoto M."/>
            <person name="Yoshikawa H."/>
        </authorList>
    </citation>
    <scope>NUCLEOTIDE SEQUENCE [LARGE SCALE GENOMIC DNA]</scope>
    <source>
        <strain evidence="4 5">NRRL Y-17804</strain>
    </source>
</reference>
<name>A0A0E9N936_SAICN</name>
<keyword evidence="1" id="KW-0446">Lipid-binding</keyword>
<dbReference type="PROSITE" id="PS51228">
    <property type="entry name" value="ACB_2"/>
    <property type="match status" value="1"/>
</dbReference>
<dbReference type="Proteomes" id="UP000033140">
    <property type="component" value="Unassembled WGS sequence"/>
</dbReference>
<proteinExistence type="predicted"/>
<gene>
    <name evidence="4" type="ORF">G7K_0555-t1</name>
</gene>
<feature type="compositionally biased region" description="Polar residues" evidence="2">
    <location>
        <begin position="124"/>
        <end position="135"/>
    </location>
</feature>
<feature type="domain" description="ACB" evidence="3">
    <location>
        <begin position="6"/>
        <end position="99"/>
    </location>
</feature>
<dbReference type="STRING" id="698492.A0A0E9N936"/>
<dbReference type="Gene3D" id="1.20.80.10">
    <property type="match status" value="1"/>
</dbReference>
<evidence type="ECO:0000313" key="5">
    <source>
        <dbReference type="Proteomes" id="UP000033140"/>
    </source>
</evidence>
<dbReference type="PANTHER" id="PTHR23310">
    <property type="entry name" value="ACYL-COA-BINDING PROTEIN, ACBP"/>
    <property type="match status" value="1"/>
</dbReference>
<dbReference type="AlphaFoldDB" id="A0A0E9N936"/>
<organism evidence="4 5">
    <name type="scientific">Saitoella complicata (strain BCRC 22490 / CBS 7301 / JCM 7358 / NBRC 10748 / NRRL Y-17804)</name>
    <dbReference type="NCBI Taxonomy" id="698492"/>
    <lineage>
        <taxon>Eukaryota</taxon>
        <taxon>Fungi</taxon>
        <taxon>Dikarya</taxon>
        <taxon>Ascomycota</taxon>
        <taxon>Taphrinomycotina</taxon>
        <taxon>Taphrinomycotina incertae sedis</taxon>
        <taxon>Saitoella</taxon>
    </lineage>
</organism>
<dbReference type="InterPro" id="IPR000582">
    <property type="entry name" value="Acyl-CoA-binding_protein"/>
</dbReference>
<feature type="region of interest" description="Disordered" evidence="2">
    <location>
        <begin position="207"/>
        <end position="227"/>
    </location>
</feature>
<dbReference type="EMBL" id="BACD03000003">
    <property type="protein sequence ID" value="GAO46323.1"/>
    <property type="molecule type" value="Genomic_DNA"/>
</dbReference>